<sequence length="531" mass="60189">MLNHQRGFKSKESKSSSSKGSKSQPKSSGKSAQAEEPVFETADTEMPLNQREAPMINPAPPQTWISKINKARKPLLTFDELVSTLINFSAYVLNNLKIKNLTQEHLAVIDRLDWTIPKGQKYPFDLSKPLPLIENQGCQVVPTNYFFNNEHEYLKGGSLSRKYTTSTTKTKAAKYDTIESIEDMVPSYASNRGSKHDVFSIKRIIAVTYVKVMKWYDYGYLEEIVVRREDQQLYKFKEGDFPRFNLNPQGIIYLDKFKRKRLMRSDELYNFCAGTLTSARKVLHDIASSLEIADDEEPIDDQPLLADASPTALSPGYVADSDPLEEDPEEDLEKDPSQYLVVVVVVDDDDDNEEEEEEASEEDEEEEHLASADSTTLPPVDLVPLAKDIEAFETDESAPIPLSPRLCRAKISKRARFTAPTGRFVVRESSLAATRQTVHTLAHRVDYGFIVNVDTSIRASESIAMTAVGERGDFRSMASSYERKAADAPRAWVHFESLIQVMKAHIRALQRDVDVLQRQRIRDEDRLTIHI</sequence>
<dbReference type="AlphaFoldDB" id="A0A6L2JF42"/>
<feature type="region of interest" description="Disordered" evidence="2">
    <location>
        <begin position="294"/>
        <end position="335"/>
    </location>
</feature>
<feature type="compositionally biased region" description="Low complexity" evidence="2">
    <location>
        <begin position="15"/>
        <end position="31"/>
    </location>
</feature>
<proteinExistence type="predicted"/>
<evidence type="ECO:0000256" key="2">
    <source>
        <dbReference type="SAM" id="MobiDB-lite"/>
    </source>
</evidence>
<feature type="region of interest" description="Disordered" evidence="2">
    <location>
        <begin position="1"/>
        <end position="39"/>
    </location>
</feature>
<accession>A0A6L2JF42</accession>
<dbReference type="EMBL" id="BKCJ010000702">
    <property type="protein sequence ID" value="GEU35536.1"/>
    <property type="molecule type" value="Genomic_DNA"/>
</dbReference>
<evidence type="ECO:0000313" key="3">
    <source>
        <dbReference type="EMBL" id="GEU35536.1"/>
    </source>
</evidence>
<protein>
    <submittedName>
        <fullName evidence="3">Uncharacterized protein</fullName>
    </submittedName>
</protein>
<organism evidence="3">
    <name type="scientific">Tanacetum cinerariifolium</name>
    <name type="common">Dalmatian daisy</name>
    <name type="synonym">Chrysanthemum cinerariifolium</name>
    <dbReference type="NCBI Taxonomy" id="118510"/>
    <lineage>
        <taxon>Eukaryota</taxon>
        <taxon>Viridiplantae</taxon>
        <taxon>Streptophyta</taxon>
        <taxon>Embryophyta</taxon>
        <taxon>Tracheophyta</taxon>
        <taxon>Spermatophyta</taxon>
        <taxon>Magnoliopsida</taxon>
        <taxon>eudicotyledons</taxon>
        <taxon>Gunneridae</taxon>
        <taxon>Pentapetalae</taxon>
        <taxon>asterids</taxon>
        <taxon>campanulids</taxon>
        <taxon>Asterales</taxon>
        <taxon>Asteraceae</taxon>
        <taxon>Asteroideae</taxon>
        <taxon>Anthemideae</taxon>
        <taxon>Anthemidinae</taxon>
        <taxon>Tanacetum</taxon>
    </lineage>
</organism>
<reference evidence="3" key="1">
    <citation type="journal article" date="2019" name="Sci. Rep.">
        <title>Draft genome of Tanacetum cinerariifolium, the natural source of mosquito coil.</title>
        <authorList>
            <person name="Yamashiro T."/>
            <person name="Shiraishi A."/>
            <person name="Satake H."/>
            <person name="Nakayama K."/>
        </authorList>
    </citation>
    <scope>NUCLEOTIDE SEQUENCE</scope>
</reference>
<evidence type="ECO:0000256" key="1">
    <source>
        <dbReference type="SAM" id="Coils"/>
    </source>
</evidence>
<gene>
    <name evidence="3" type="ORF">Tci_007514</name>
</gene>
<feature type="compositionally biased region" description="Acidic residues" evidence="2">
    <location>
        <begin position="322"/>
        <end position="333"/>
    </location>
</feature>
<comment type="caution">
    <text evidence="3">The sequence shown here is derived from an EMBL/GenBank/DDBJ whole genome shotgun (WGS) entry which is preliminary data.</text>
</comment>
<name>A0A6L2JF42_TANCI</name>
<keyword evidence="1" id="KW-0175">Coiled coil</keyword>
<feature type="compositionally biased region" description="Acidic residues" evidence="2">
    <location>
        <begin position="350"/>
        <end position="367"/>
    </location>
</feature>
<feature type="region of interest" description="Disordered" evidence="2">
    <location>
        <begin position="350"/>
        <end position="380"/>
    </location>
</feature>
<feature type="coiled-coil region" evidence="1">
    <location>
        <begin position="499"/>
        <end position="526"/>
    </location>
</feature>